<comment type="cofactor">
    <cofactor evidence="11">
        <name>Zn(2+)</name>
        <dbReference type="ChEBI" id="CHEBI:29105"/>
    </cofactor>
    <text evidence="11">Binds 1 zinc ion per subunit.</text>
</comment>
<comment type="caution">
    <text evidence="13">The sequence shown here is derived from an EMBL/GenBank/DDBJ whole genome shotgun (WGS) entry which is preliminary data.</text>
</comment>
<dbReference type="FunFam" id="3.10.20.810:FF:000001">
    <property type="entry name" value="Histidine biosynthesis bifunctional protein HisIE"/>
    <property type="match status" value="1"/>
</dbReference>
<comment type="similarity">
    <text evidence="11">Belongs to the PRA-CH family.</text>
</comment>
<feature type="binding site" evidence="11">
    <location>
        <position position="98"/>
    </location>
    <ligand>
        <name>Mg(2+)</name>
        <dbReference type="ChEBI" id="CHEBI:18420"/>
    </ligand>
</feature>
<keyword evidence="11" id="KW-0862">Zinc</keyword>
<comment type="subunit">
    <text evidence="11">Homodimer.</text>
</comment>
<dbReference type="GO" id="GO:0004635">
    <property type="term" value="F:phosphoribosyl-AMP cyclohydrolase activity"/>
    <property type="evidence" value="ECO:0007669"/>
    <property type="project" value="UniProtKB-UniRule"/>
</dbReference>
<comment type="pathway">
    <text evidence="3 11">Amino-acid biosynthesis; L-histidine biosynthesis; L-histidine from 5-phospho-alpha-D-ribose 1-diphosphate: step 3/9.</text>
</comment>
<dbReference type="GO" id="GO:0004636">
    <property type="term" value="F:phosphoribosyl-ATP diphosphatase activity"/>
    <property type="evidence" value="ECO:0007669"/>
    <property type="project" value="UniProtKB-EC"/>
</dbReference>
<evidence type="ECO:0000313" key="14">
    <source>
        <dbReference type="Proteomes" id="UP000004931"/>
    </source>
</evidence>
<dbReference type="EC" id="3.5.4.19" evidence="11"/>
<evidence type="ECO:0000313" key="13">
    <source>
        <dbReference type="EMBL" id="EAW30174.1"/>
    </source>
</evidence>
<dbReference type="Proteomes" id="UP000004931">
    <property type="component" value="Unassembled WGS sequence"/>
</dbReference>
<dbReference type="InterPro" id="IPR002496">
    <property type="entry name" value="PRib_AMP_CycHydrolase_dom"/>
</dbReference>
<dbReference type="PANTHER" id="PTHR42945:SF1">
    <property type="entry name" value="HISTIDINE BIOSYNTHESIS BIFUNCTIONAL PROTEIN HIS7"/>
    <property type="match status" value="1"/>
</dbReference>
<comment type="cofactor">
    <cofactor evidence="11">
        <name>Mg(2+)</name>
        <dbReference type="ChEBI" id="CHEBI:18420"/>
    </cofactor>
    <text evidence="11">Binds 1 Mg(2+) ion per subunit.</text>
</comment>
<feature type="binding site" evidence="11">
    <location>
        <position position="113"/>
    </location>
    <ligand>
        <name>Zn(2+)</name>
        <dbReference type="ChEBI" id="CHEBI:29105"/>
        <note>ligand shared between dimeric partners</note>
    </ligand>
</feature>
<evidence type="ECO:0000256" key="2">
    <source>
        <dbReference type="ARBA" id="ARBA00001460"/>
    </source>
</evidence>
<keyword evidence="11" id="KW-0460">Magnesium</keyword>
<evidence type="ECO:0000256" key="9">
    <source>
        <dbReference type="ARBA" id="ARBA00022801"/>
    </source>
</evidence>
<keyword evidence="10 11" id="KW-0368">Histidine biosynthesis</keyword>
<evidence type="ECO:0000256" key="6">
    <source>
        <dbReference type="ARBA" id="ARBA00008299"/>
    </source>
</evidence>
<comment type="function">
    <text evidence="11">Catalyzes the hydrolysis of the adenine ring of phosphoribosyl-AMP.</text>
</comment>
<reference evidence="13 14" key="1">
    <citation type="journal article" date="2010" name="J. Bacteriol.">
        <title>Genome sequence of the oligotrophic marine Gammaproteobacterium HTCC2143, isolated from the Oregon Coast.</title>
        <authorList>
            <person name="Oh H.M."/>
            <person name="Kang I."/>
            <person name="Ferriera S."/>
            <person name="Giovannoni S.J."/>
            <person name="Cho J.C."/>
        </authorList>
    </citation>
    <scope>NUCLEOTIDE SEQUENCE [LARGE SCALE GENOMIC DNA]</scope>
    <source>
        <strain evidence="13 14">HTCC2143</strain>
    </source>
</reference>
<comment type="similarity">
    <text evidence="6">In the N-terminal section; belongs to the PRA-CH family.</text>
</comment>
<dbReference type="OrthoDB" id="9795769at2"/>
<dbReference type="HAMAP" id="MF_01021">
    <property type="entry name" value="HisI"/>
    <property type="match status" value="1"/>
</dbReference>
<dbReference type="GO" id="GO:0008270">
    <property type="term" value="F:zinc ion binding"/>
    <property type="evidence" value="ECO:0007669"/>
    <property type="project" value="UniProtKB-UniRule"/>
</dbReference>
<evidence type="ECO:0000259" key="12">
    <source>
        <dbReference type="Pfam" id="PF01502"/>
    </source>
</evidence>
<dbReference type="GO" id="GO:0000105">
    <property type="term" value="P:L-histidine biosynthetic process"/>
    <property type="evidence" value="ECO:0007669"/>
    <property type="project" value="UniProtKB-UniRule"/>
</dbReference>
<feature type="binding site" evidence="11">
    <location>
        <position position="97"/>
    </location>
    <ligand>
        <name>Zn(2+)</name>
        <dbReference type="ChEBI" id="CHEBI:29105"/>
        <note>ligand shared between dimeric partners</note>
    </ligand>
</feature>
<dbReference type="EMBL" id="AAVT01000010">
    <property type="protein sequence ID" value="EAW30174.1"/>
    <property type="molecule type" value="Genomic_DNA"/>
</dbReference>
<dbReference type="SUPFAM" id="SSF141734">
    <property type="entry name" value="HisI-like"/>
    <property type="match status" value="1"/>
</dbReference>
<comment type="catalytic activity">
    <reaction evidence="1 11">
        <text>1-(5-phospho-beta-D-ribosyl)-5'-AMP + H2O = 1-(5-phospho-beta-D-ribosyl)-5-[(5-phospho-beta-D-ribosylamino)methylideneamino]imidazole-4-carboxamide</text>
        <dbReference type="Rhea" id="RHEA:20049"/>
        <dbReference type="ChEBI" id="CHEBI:15377"/>
        <dbReference type="ChEBI" id="CHEBI:58435"/>
        <dbReference type="ChEBI" id="CHEBI:59457"/>
        <dbReference type="EC" id="3.5.4.19"/>
    </reaction>
</comment>
<organism evidence="13 14">
    <name type="scientific">marine gamma proteobacterium HTCC2143</name>
    <dbReference type="NCBI Taxonomy" id="247633"/>
    <lineage>
        <taxon>Bacteria</taxon>
        <taxon>Pseudomonadati</taxon>
        <taxon>Pseudomonadota</taxon>
        <taxon>Gammaproteobacteria</taxon>
        <taxon>Cellvibrionales</taxon>
        <taxon>Spongiibacteraceae</taxon>
        <taxon>BD1-7 clade</taxon>
    </lineage>
</organism>
<dbReference type="STRING" id="247633.GP2143_11392"/>
<comment type="similarity">
    <text evidence="5">In the C-terminal section; belongs to the PRA-PH family.</text>
</comment>
<gene>
    <name evidence="11" type="primary">hisI</name>
    <name evidence="13" type="ORF">GP2143_11392</name>
</gene>
<evidence type="ECO:0000256" key="10">
    <source>
        <dbReference type="ARBA" id="ARBA00023102"/>
    </source>
</evidence>
<evidence type="ECO:0000256" key="11">
    <source>
        <dbReference type="HAMAP-Rule" id="MF_01021"/>
    </source>
</evidence>
<feature type="binding site" evidence="11">
    <location>
        <position position="96"/>
    </location>
    <ligand>
        <name>Mg(2+)</name>
        <dbReference type="ChEBI" id="CHEBI:18420"/>
    </ligand>
</feature>
<evidence type="ECO:0000256" key="4">
    <source>
        <dbReference type="ARBA" id="ARBA00005204"/>
    </source>
</evidence>
<keyword evidence="7 11" id="KW-0963">Cytoplasm</keyword>
<dbReference type="PANTHER" id="PTHR42945">
    <property type="entry name" value="HISTIDINE BIOSYNTHESIS BIFUNCTIONAL PROTEIN"/>
    <property type="match status" value="1"/>
</dbReference>
<keyword evidence="14" id="KW-1185">Reference proteome</keyword>
<comment type="subcellular location">
    <subcellularLocation>
        <location evidence="11">Cytoplasm</location>
    </subcellularLocation>
</comment>
<comment type="catalytic activity">
    <reaction evidence="2">
        <text>1-(5-phospho-beta-D-ribosyl)-ATP + H2O = 1-(5-phospho-beta-D-ribosyl)-5'-AMP + diphosphate + H(+)</text>
        <dbReference type="Rhea" id="RHEA:22828"/>
        <dbReference type="ChEBI" id="CHEBI:15377"/>
        <dbReference type="ChEBI" id="CHEBI:15378"/>
        <dbReference type="ChEBI" id="CHEBI:33019"/>
        <dbReference type="ChEBI" id="CHEBI:59457"/>
        <dbReference type="ChEBI" id="CHEBI:73183"/>
        <dbReference type="EC" id="3.6.1.31"/>
    </reaction>
</comment>
<sequence>MRNIYFQSIEQLKTGQALALRDIVDELIFNHQALIPVITQNADSKEVLMMAWMNKACLEQTLVTGLMTYWSRSRQEVWIKGETSGNYQRLESMRFDCDGDAVLCLVKQTGAACHTGRQHCFYLEASQSRQSVSMLSAAP</sequence>
<dbReference type="AlphaFoldDB" id="A0YGE8"/>
<dbReference type="Pfam" id="PF01502">
    <property type="entry name" value="PRA-CH"/>
    <property type="match status" value="1"/>
</dbReference>
<name>A0YGE8_9GAMM</name>
<evidence type="ECO:0000256" key="7">
    <source>
        <dbReference type="ARBA" id="ARBA00022490"/>
    </source>
</evidence>
<evidence type="ECO:0000256" key="5">
    <source>
        <dbReference type="ARBA" id="ARBA00007731"/>
    </source>
</evidence>
<proteinExistence type="inferred from homology"/>
<feature type="domain" description="Phosphoribosyl-AMP cyclohydrolase" evidence="12">
    <location>
        <begin position="49"/>
        <end position="122"/>
    </location>
</feature>
<accession>A0YGE8</accession>
<evidence type="ECO:0000256" key="3">
    <source>
        <dbReference type="ARBA" id="ARBA00005169"/>
    </source>
</evidence>
<evidence type="ECO:0000256" key="8">
    <source>
        <dbReference type="ARBA" id="ARBA00022605"/>
    </source>
</evidence>
<dbReference type="GO" id="GO:0000287">
    <property type="term" value="F:magnesium ion binding"/>
    <property type="evidence" value="ECO:0007669"/>
    <property type="project" value="UniProtKB-UniRule"/>
</dbReference>
<keyword evidence="8 11" id="KW-0028">Amino-acid biosynthesis</keyword>
<dbReference type="NCBIfam" id="NF000768">
    <property type="entry name" value="PRK00051.1"/>
    <property type="match status" value="1"/>
</dbReference>
<feature type="binding site" evidence="11">
    <location>
        <position position="100"/>
    </location>
    <ligand>
        <name>Mg(2+)</name>
        <dbReference type="ChEBI" id="CHEBI:18420"/>
    </ligand>
</feature>
<keyword evidence="11" id="KW-0479">Metal-binding</keyword>
<dbReference type="eggNOG" id="COG0139">
    <property type="taxonomic scope" value="Bacteria"/>
</dbReference>
<dbReference type="UniPathway" id="UPA00031">
    <property type="reaction ID" value="UER00008"/>
</dbReference>
<comment type="pathway">
    <text evidence="4">Amino-acid biosynthesis; L-histidine biosynthesis; L-histidine from 5-phospho-alpha-D-ribose 1-diphosphate: step 2/9.</text>
</comment>
<protein>
    <recommendedName>
        <fullName evidence="11">Phosphoribosyl-AMP cyclohydrolase</fullName>
        <shortName evidence="11">PRA-CH</shortName>
        <ecNumber evidence="11">3.5.4.19</ecNumber>
    </recommendedName>
</protein>
<evidence type="ECO:0000256" key="1">
    <source>
        <dbReference type="ARBA" id="ARBA00000024"/>
    </source>
</evidence>
<dbReference type="GO" id="GO:0005737">
    <property type="term" value="C:cytoplasm"/>
    <property type="evidence" value="ECO:0007669"/>
    <property type="project" value="UniProtKB-SubCell"/>
</dbReference>
<dbReference type="InterPro" id="IPR038019">
    <property type="entry name" value="PRib_AMP_CycHydrolase_sf"/>
</dbReference>
<keyword evidence="9 11" id="KW-0378">Hydrolase</keyword>
<dbReference type="Gene3D" id="3.10.20.810">
    <property type="entry name" value="Phosphoribosyl-AMP cyclohydrolase"/>
    <property type="match status" value="1"/>
</dbReference>
<feature type="binding site" evidence="11">
    <location>
        <position position="120"/>
    </location>
    <ligand>
        <name>Zn(2+)</name>
        <dbReference type="ChEBI" id="CHEBI:29105"/>
        <note>ligand shared between dimeric partners</note>
    </ligand>
</feature>
<dbReference type="InterPro" id="IPR026660">
    <property type="entry name" value="PRA-CH"/>
</dbReference>